<feature type="domain" description="Quinate/shikimate 5-dehydrogenase/glutamyl-tRNA reductase" evidence="9">
    <location>
        <begin position="131"/>
        <end position="200"/>
    </location>
</feature>
<evidence type="ECO:0000313" key="12">
    <source>
        <dbReference type="EMBL" id="SEL63690.1"/>
    </source>
</evidence>
<feature type="binding site" evidence="8">
    <location>
        <position position="227"/>
    </location>
    <ligand>
        <name>shikimate</name>
        <dbReference type="ChEBI" id="CHEBI:36208"/>
    </ligand>
</feature>
<keyword evidence="3 8" id="KW-0028">Amino-acid biosynthesis</keyword>
<feature type="binding site" evidence="8">
    <location>
        <position position="95"/>
    </location>
    <ligand>
        <name>shikimate</name>
        <dbReference type="ChEBI" id="CHEBI:36208"/>
    </ligand>
</feature>
<feature type="binding site" evidence="8">
    <location>
        <begin position="136"/>
        <end position="140"/>
    </location>
    <ligand>
        <name>NADP(+)</name>
        <dbReference type="ChEBI" id="CHEBI:58349"/>
    </ligand>
</feature>
<dbReference type="InterPro" id="IPR006151">
    <property type="entry name" value="Shikm_DH/Glu-tRNA_Rdtase"/>
</dbReference>
<dbReference type="GO" id="GO:0019632">
    <property type="term" value="P:shikimate metabolic process"/>
    <property type="evidence" value="ECO:0007669"/>
    <property type="project" value="InterPro"/>
</dbReference>
<dbReference type="GO" id="GO:0005829">
    <property type="term" value="C:cytosol"/>
    <property type="evidence" value="ECO:0007669"/>
    <property type="project" value="TreeGrafter"/>
</dbReference>
<feature type="binding site" evidence="8">
    <location>
        <begin position="23"/>
        <end position="25"/>
    </location>
    <ligand>
        <name>shikimate</name>
        <dbReference type="ChEBI" id="CHEBI:36208"/>
    </ligand>
</feature>
<dbReference type="Pfam" id="PF18317">
    <property type="entry name" value="SDH_C"/>
    <property type="match status" value="1"/>
</dbReference>
<feature type="binding site" evidence="8">
    <location>
        <position position="70"/>
    </location>
    <ligand>
        <name>shikimate</name>
        <dbReference type="ChEBI" id="CHEBI:36208"/>
    </ligand>
</feature>
<accession>A0A1H7RTT1</accession>
<keyword evidence="5 8" id="KW-0560">Oxidoreductase</keyword>
<feature type="binding site" evidence="8">
    <location>
        <position position="248"/>
    </location>
    <ligand>
        <name>NADP(+)</name>
        <dbReference type="ChEBI" id="CHEBI:58349"/>
    </ligand>
</feature>
<comment type="catalytic activity">
    <reaction evidence="7 8">
        <text>shikimate + NADP(+) = 3-dehydroshikimate + NADPH + H(+)</text>
        <dbReference type="Rhea" id="RHEA:17737"/>
        <dbReference type="ChEBI" id="CHEBI:15378"/>
        <dbReference type="ChEBI" id="CHEBI:16630"/>
        <dbReference type="ChEBI" id="CHEBI:36208"/>
        <dbReference type="ChEBI" id="CHEBI:57783"/>
        <dbReference type="ChEBI" id="CHEBI:58349"/>
        <dbReference type="EC" id="1.1.1.25"/>
    </reaction>
</comment>
<evidence type="ECO:0000256" key="2">
    <source>
        <dbReference type="ARBA" id="ARBA00012962"/>
    </source>
</evidence>
<comment type="similarity">
    <text evidence="8">Belongs to the shikimate dehydrogenase family.</text>
</comment>
<feature type="binding site" evidence="8">
    <location>
        <position position="225"/>
    </location>
    <ligand>
        <name>NADP(+)</name>
        <dbReference type="ChEBI" id="CHEBI:58349"/>
    </ligand>
</feature>
<protein>
    <recommendedName>
        <fullName evidence="2 8">Shikimate dehydrogenase (NADP(+))</fullName>
        <shortName evidence="8">SDH</shortName>
        <ecNumber evidence="2 8">1.1.1.25</ecNumber>
    </recommendedName>
</protein>
<comment type="subunit">
    <text evidence="8">Homodimer.</text>
</comment>
<comment type="caution">
    <text evidence="8">Lacks conserved residue(s) required for the propagation of feature annotation.</text>
</comment>
<evidence type="ECO:0000259" key="10">
    <source>
        <dbReference type="Pfam" id="PF08501"/>
    </source>
</evidence>
<dbReference type="NCBIfam" id="TIGR00507">
    <property type="entry name" value="aroE"/>
    <property type="match status" value="1"/>
</dbReference>
<dbReference type="PANTHER" id="PTHR21089:SF1">
    <property type="entry name" value="BIFUNCTIONAL 3-DEHYDROQUINATE DEHYDRATASE_SHIKIMATE DEHYDROGENASE, CHLOROPLASTIC"/>
    <property type="match status" value="1"/>
</dbReference>
<dbReference type="InterPro" id="IPR011342">
    <property type="entry name" value="Shikimate_DH"/>
</dbReference>
<keyword evidence="4 8" id="KW-0521">NADP</keyword>
<evidence type="ECO:0000256" key="7">
    <source>
        <dbReference type="ARBA" id="ARBA00049442"/>
    </source>
</evidence>
<dbReference type="InterPro" id="IPR013708">
    <property type="entry name" value="Shikimate_DH-bd_N"/>
</dbReference>
<organism evidence="12 13">
    <name type="scientific">Bosea lupini</name>
    <dbReference type="NCBI Taxonomy" id="1036779"/>
    <lineage>
        <taxon>Bacteria</taxon>
        <taxon>Pseudomonadati</taxon>
        <taxon>Pseudomonadota</taxon>
        <taxon>Alphaproteobacteria</taxon>
        <taxon>Hyphomicrobiales</taxon>
        <taxon>Boseaceae</taxon>
        <taxon>Bosea</taxon>
    </lineage>
</organism>
<dbReference type="GO" id="GO:0009423">
    <property type="term" value="P:chorismate biosynthetic process"/>
    <property type="evidence" value="ECO:0007669"/>
    <property type="project" value="UniProtKB-UniRule"/>
</dbReference>
<comment type="pathway">
    <text evidence="1 8">Metabolic intermediate biosynthesis; chorismate biosynthesis; chorismate from D-erythrose 4-phosphate and phosphoenolpyruvate: step 4/7.</text>
</comment>
<evidence type="ECO:0000256" key="8">
    <source>
        <dbReference type="HAMAP-Rule" id="MF_00222"/>
    </source>
</evidence>
<dbReference type="InterPro" id="IPR036291">
    <property type="entry name" value="NAD(P)-bd_dom_sf"/>
</dbReference>
<dbReference type="Pfam" id="PF01488">
    <property type="entry name" value="Shikimate_DH"/>
    <property type="match status" value="1"/>
</dbReference>
<evidence type="ECO:0000256" key="4">
    <source>
        <dbReference type="ARBA" id="ARBA00022857"/>
    </source>
</evidence>
<dbReference type="GO" id="GO:0004764">
    <property type="term" value="F:shikimate 3-dehydrogenase (NADP+) activity"/>
    <property type="evidence" value="ECO:0007669"/>
    <property type="project" value="UniProtKB-UniRule"/>
</dbReference>
<keyword evidence="13" id="KW-1185">Reference proteome</keyword>
<evidence type="ECO:0000259" key="9">
    <source>
        <dbReference type="Pfam" id="PF01488"/>
    </source>
</evidence>
<dbReference type="PANTHER" id="PTHR21089">
    <property type="entry name" value="SHIKIMATE DEHYDROGENASE"/>
    <property type="match status" value="1"/>
</dbReference>
<evidence type="ECO:0000313" key="13">
    <source>
        <dbReference type="Proteomes" id="UP000199664"/>
    </source>
</evidence>
<evidence type="ECO:0000259" key="11">
    <source>
        <dbReference type="Pfam" id="PF18317"/>
    </source>
</evidence>
<evidence type="ECO:0000256" key="1">
    <source>
        <dbReference type="ARBA" id="ARBA00004871"/>
    </source>
</evidence>
<dbReference type="InterPro" id="IPR041121">
    <property type="entry name" value="SDH_C"/>
</dbReference>
<evidence type="ECO:0000256" key="3">
    <source>
        <dbReference type="ARBA" id="ARBA00022605"/>
    </source>
</evidence>
<sequence length="285" mass="30733">MIISSTTAMTRRCFIIGHPVAHSRSPLIHGHWLAEHGLAGSYERVDVPPAEVRGFIARLRAGEFVGGNVTVPNKEVVLPLLDVASETARAMGAANTLWMEGSTLRGDNTDAYGFLAHLDACVPDWARRTGTALILGAGGAARAVIHGLVERSVGRILLVNRSPERAVELAASFPRTVEARPWQDVAELVGESDLIVNTTSLGMHGQPPLEIDLSALRPGTIVDDIVYVPLETPLLAEARRRGGIPVDGLGMLLHQAVPGFERWFGVRPQVTPELRAKLEVDIPRV</sequence>
<feature type="active site" description="Proton acceptor" evidence="8">
    <location>
        <position position="74"/>
    </location>
</feature>
<dbReference type="GO" id="GO:0050661">
    <property type="term" value="F:NADP binding"/>
    <property type="evidence" value="ECO:0007669"/>
    <property type="project" value="InterPro"/>
</dbReference>
<feature type="domain" description="Shikimate dehydrogenase substrate binding N-terminal" evidence="10">
    <location>
        <begin position="15"/>
        <end position="97"/>
    </location>
</feature>
<dbReference type="STRING" id="1036779.SAMN04515666_104530"/>
<keyword evidence="6 8" id="KW-0057">Aromatic amino acid biosynthesis</keyword>
<gene>
    <name evidence="8" type="primary">aroE</name>
    <name evidence="12" type="ORF">SAMN04515666_104530</name>
</gene>
<dbReference type="InterPro" id="IPR046346">
    <property type="entry name" value="Aminoacid_DH-like_N_sf"/>
</dbReference>
<dbReference type="Gene3D" id="3.40.50.10860">
    <property type="entry name" value="Leucine Dehydrogenase, chain A, domain 1"/>
    <property type="match status" value="1"/>
</dbReference>
<dbReference type="SUPFAM" id="SSF51735">
    <property type="entry name" value="NAD(P)-binding Rossmann-fold domains"/>
    <property type="match status" value="1"/>
</dbReference>
<dbReference type="GO" id="GO:0008652">
    <property type="term" value="P:amino acid biosynthetic process"/>
    <property type="evidence" value="ECO:0007669"/>
    <property type="project" value="UniProtKB-KW"/>
</dbReference>
<dbReference type="Gene3D" id="3.40.50.720">
    <property type="entry name" value="NAD(P)-binding Rossmann-like Domain"/>
    <property type="match status" value="1"/>
</dbReference>
<feature type="domain" description="SDH C-terminal" evidence="11">
    <location>
        <begin position="248"/>
        <end position="270"/>
    </location>
</feature>
<dbReference type="CDD" id="cd01065">
    <property type="entry name" value="NAD_bind_Shikimate_DH"/>
    <property type="match status" value="1"/>
</dbReference>
<comment type="function">
    <text evidence="8">Involved in the biosynthesis of the chorismate, which leads to the biosynthesis of aromatic amino acids. Catalyzes the reversible NADPH linked reduction of 3-dehydroshikimate (DHSA) to yield shikimate (SA).</text>
</comment>
<dbReference type="SUPFAM" id="SSF53223">
    <property type="entry name" value="Aminoacid dehydrogenase-like, N-terminal domain"/>
    <property type="match status" value="1"/>
</dbReference>
<feature type="binding site" evidence="8">
    <location>
        <position position="110"/>
    </location>
    <ligand>
        <name>shikimate</name>
        <dbReference type="ChEBI" id="CHEBI:36208"/>
    </ligand>
</feature>
<dbReference type="NCBIfam" id="NF001312">
    <property type="entry name" value="PRK00258.1-4"/>
    <property type="match status" value="1"/>
</dbReference>
<dbReference type="Proteomes" id="UP000199664">
    <property type="component" value="Unassembled WGS sequence"/>
</dbReference>
<dbReference type="Pfam" id="PF08501">
    <property type="entry name" value="Shikimate_dh_N"/>
    <property type="match status" value="1"/>
</dbReference>
<dbReference type="EMBL" id="FOAN01000004">
    <property type="protein sequence ID" value="SEL63690.1"/>
    <property type="molecule type" value="Genomic_DNA"/>
</dbReference>
<evidence type="ECO:0000256" key="6">
    <source>
        <dbReference type="ARBA" id="ARBA00023141"/>
    </source>
</evidence>
<evidence type="ECO:0000256" key="5">
    <source>
        <dbReference type="ARBA" id="ARBA00023002"/>
    </source>
</evidence>
<dbReference type="EC" id="1.1.1.25" evidence="2 8"/>
<reference evidence="13" key="1">
    <citation type="submission" date="2016-10" db="EMBL/GenBank/DDBJ databases">
        <authorList>
            <person name="Varghese N."/>
            <person name="Submissions S."/>
        </authorList>
    </citation>
    <scope>NUCLEOTIDE SEQUENCE [LARGE SCALE GENOMIC DNA]</scope>
    <source>
        <strain evidence="13">LMG 26383,CCUG 61248,R- 45681</strain>
    </source>
</reference>
<dbReference type="GO" id="GO:0009073">
    <property type="term" value="P:aromatic amino acid family biosynthetic process"/>
    <property type="evidence" value="ECO:0007669"/>
    <property type="project" value="UniProtKB-KW"/>
</dbReference>
<proteinExistence type="inferred from homology"/>
<name>A0A1H7RTT1_9HYPH</name>
<feature type="binding site" evidence="8">
    <location>
        <position position="255"/>
    </location>
    <ligand>
        <name>shikimate</name>
        <dbReference type="ChEBI" id="CHEBI:36208"/>
    </ligand>
</feature>
<dbReference type="HAMAP" id="MF_00222">
    <property type="entry name" value="Shikimate_DH_AroE"/>
    <property type="match status" value="1"/>
</dbReference>
<dbReference type="UniPathway" id="UPA00053">
    <property type="reaction ID" value="UER00087"/>
</dbReference>
<dbReference type="InterPro" id="IPR022893">
    <property type="entry name" value="Shikimate_DH_fam"/>
</dbReference>
<dbReference type="AlphaFoldDB" id="A0A1H7RTT1"/>
<feature type="binding site" evidence="8">
    <location>
        <position position="86"/>
    </location>
    <ligand>
        <name>NADP(+)</name>
        <dbReference type="ChEBI" id="CHEBI:58349"/>
    </ligand>
</feature>